<evidence type="ECO:0000259" key="2">
    <source>
        <dbReference type="Pfam" id="PF13649"/>
    </source>
</evidence>
<evidence type="ECO:0000313" key="4">
    <source>
        <dbReference type="Proteomes" id="UP001155280"/>
    </source>
</evidence>
<protein>
    <submittedName>
        <fullName evidence="3">Class I SAM-dependent methyltransferase</fullName>
    </submittedName>
</protein>
<dbReference type="InterPro" id="IPR041698">
    <property type="entry name" value="Methyltransf_25"/>
</dbReference>
<proteinExistence type="predicted"/>
<comment type="caution">
    <text evidence="3">The sequence shown here is derived from an EMBL/GenBank/DDBJ whole genome shotgun (WGS) entry which is preliminary data.</text>
</comment>
<sequence>MNDKTKEFWENRYSEREYAYGEQPNDFFQNELEKLKPASILLPAEGEGRNAVFASKQAWDVIAFDLSTMAKIKAFSLAKKNEVDISFKVSSVLDFQSDRKFDVIALIYAHFDADIRIKSHQHLINLLKPGGVLIFEAFSKKQLGYKSGGPKDLKMLFSIDEMKSEFSGLTIQYLEELRINQKEGKYHQGKSSVIRMVGKNLT</sequence>
<dbReference type="EMBL" id="JANCNS010000002">
    <property type="protein sequence ID" value="MCP9200541.1"/>
    <property type="molecule type" value="Genomic_DNA"/>
</dbReference>
<dbReference type="AlphaFoldDB" id="A0A9X2KYG7"/>
<feature type="domain" description="Methyltransferase" evidence="2">
    <location>
        <begin position="44"/>
        <end position="131"/>
    </location>
</feature>
<dbReference type="Pfam" id="PF13649">
    <property type="entry name" value="Methyltransf_25"/>
    <property type="match status" value="1"/>
</dbReference>
<dbReference type="CDD" id="cd02440">
    <property type="entry name" value="AdoMet_MTases"/>
    <property type="match status" value="1"/>
</dbReference>
<name>A0A9X2KYG7_9FLAO</name>
<accession>A0A9X2KYG7</accession>
<dbReference type="GO" id="GO:0008168">
    <property type="term" value="F:methyltransferase activity"/>
    <property type="evidence" value="ECO:0007669"/>
    <property type="project" value="UniProtKB-KW"/>
</dbReference>
<dbReference type="PANTHER" id="PTHR43861">
    <property type="entry name" value="TRANS-ACONITATE 2-METHYLTRANSFERASE-RELATED"/>
    <property type="match status" value="1"/>
</dbReference>
<organism evidence="3 4">
    <name type="scientific">Christiangramia oceanisediminis</name>
    <dbReference type="NCBI Taxonomy" id="2920386"/>
    <lineage>
        <taxon>Bacteria</taxon>
        <taxon>Pseudomonadati</taxon>
        <taxon>Bacteroidota</taxon>
        <taxon>Flavobacteriia</taxon>
        <taxon>Flavobacteriales</taxon>
        <taxon>Flavobacteriaceae</taxon>
        <taxon>Christiangramia</taxon>
    </lineage>
</organism>
<dbReference type="Proteomes" id="UP001155280">
    <property type="component" value="Unassembled WGS sequence"/>
</dbReference>
<keyword evidence="4" id="KW-1185">Reference proteome</keyword>
<dbReference type="GO" id="GO:0032259">
    <property type="term" value="P:methylation"/>
    <property type="evidence" value="ECO:0007669"/>
    <property type="project" value="UniProtKB-KW"/>
</dbReference>
<dbReference type="InterPro" id="IPR029063">
    <property type="entry name" value="SAM-dependent_MTases_sf"/>
</dbReference>
<dbReference type="RefSeq" id="WP_241551304.1">
    <property type="nucleotide sequence ID" value="NZ_JANCNS010000002.1"/>
</dbReference>
<dbReference type="PANTHER" id="PTHR43861:SF3">
    <property type="entry name" value="PUTATIVE (AFU_ORTHOLOGUE AFUA_2G14390)-RELATED"/>
    <property type="match status" value="1"/>
</dbReference>
<gene>
    <name evidence="3" type="ORF">MKO06_11515</name>
</gene>
<dbReference type="Gene3D" id="3.40.50.150">
    <property type="entry name" value="Vaccinia Virus protein VP39"/>
    <property type="match status" value="1"/>
</dbReference>
<reference evidence="3" key="1">
    <citation type="submission" date="2022-07" db="EMBL/GenBank/DDBJ databases">
        <title>Gramela sediminis sp. nov., isolated from deep-sea sediment of the Indian Ocean.</title>
        <authorList>
            <person name="Shi H."/>
        </authorList>
    </citation>
    <scope>NUCLEOTIDE SEQUENCE</scope>
    <source>
        <strain evidence="3">GC03-9</strain>
    </source>
</reference>
<keyword evidence="3" id="KW-0489">Methyltransferase</keyword>
<dbReference type="SUPFAM" id="SSF53335">
    <property type="entry name" value="S-adenosyl-L-methionine-dependent methyltransferases"/>
    <property type="match status" value="1"/>
</dbReference>
<evidence type="ECO:0000313" key="3">
    <source>
        <dbReference type="EMBL" id="MCP9200541.1"/>
    </source>
</evidence>
<keyword evidence="1" id="KW-0808">Transferase</keyword>
<evidence type="ECO:0000256" key="1">
    <source>
        <dbReference type="ARBA" id="ARBA00022679"/>
    </source>
</evidence>